<feature type="chain" id="PRO_5037252700" evidence="1">
    <location>
        <begin position="21"/>
        <end position="228"/>
    </location>
</feature>
<accession>A0A941BQZ2</accession>
<keyword evidence="4" id="KW-1185">Reference proteome</keyword>
<keyword evidence="1" id="KW-0732">Signal</keyword>
<feature type="domain" description="Putative auto-transporter adhesin head GIN" evidence="2">
    <location>
        <begin position="31"/>
        <end position="211"/>
    </location>
</feature>
<dbReference type="EMBL" id="JAGQDE010000009">
    <property type="protein sequence ID" value="MBQ0959700.1"/>
    <property type="molecule type" value="Genomic_DNA"/>
</dbReference>
<reference evidence="3" key="1">
    <citation type="submission" date="2021-04" db="EMBL/GenBank/DDBJ databases">
        <title>The genome sequence of Ideonella sp. 4Y11.</title>
        <authorList>
            <person name="Liu Y."/>
        </authorList>
    </citation>
    <scope>NUCLEOTIDE SEQUENCE</scope>
    <source>
        <strain evidence="3">4Y11</strain>
    </source>
</reference>
<dbReference type="RefSeq" id="WP_210802371.1">
    <property type="nucleotide sequence ID" value="NZ_JAGQDE010000009.1"/>
</dbReference>
<evidence type="ECO:0000256" key="1">
    <source>
        <dbReference type="SAM" id="SignalP"/>
    </source>
</evidence>
<feature type="signal peptide" evidence="1">
    <location>
        <begin position="1"/>
        <end position="20"/>
    </location>
</feature>
<dbReference type="Pfam" id="PF10988">
    <property type="entry name" value="DUF2807"/>
    <property type="match status" value="1"/>
</dbReference>
<name>A0A941BQZ2_9BURK</name>
<dbReference type="PANTHER" id="PTHR39200:SF1">
    <property type="entry name" value="AUTO-TRANSPORTER ADHESIN HEAD GIN DOMAIN-CONTAINING PROTEIN-RELATED"/>
    <property type="match status" value="1"/>
</dbReference>
<organism evidence="3 4">
    <name type="scientific">Ideonella aquatica</name>
    <dbReference type="NCBI Taxonomy" id="2824119"/>
    <lineage>
        <taxon>Bacteria</taxon>
        <taxon>Pseudomonadati</taxon>
        <taxon>Pseudomonadota</taxon>
        <taxon>Betaproteobacteria</taxon>
        <taxon>Burkholderiales</taxon>
        <taxon>Sphaerotilaceae</taxon>
        <taxon>Ideonella</taxon>
    </lineage>
</organism>
<evidence type="ECO:0000313" key="3">
    <source>
        <dbReference type="EMBL" id="MBQ0959700.1"/>
    </source>
</evidence>
<dbReference type="AlphaFoldDB" id="A0A941BQZ2"/>
<dbReference type="PANTHER" id="PTHR39200">
    <property type="entry name" value="HYPOTHETICAL EXPORTED PROTEIN"/>
    <property type="match status" value="1"/>
</dbReference>
<comment type="caution">
    <text evidence="3">The sequence shown here is derived from an EMBL/GenBank/DDBJ whole genome shotgun (WGS) entry which is preliminary data.</text>
</comment>
<gene>
    <name evidence="3" type="ORF">KAK06_12155</name>
</gene>
<evidence type="ECO:0000313" key="4">
    <source>
        <dbReference type="Proteomes" id="UP000678374"/>
    </source>
</evidence>
<sequence>MRHSLALVSCLLSLANAVHAAPVEEPRNVGAFQRLRVEAAIDVQVSPGTLRATVRGEPAAVRQVLTELDGDTLVIRQTESYPQRSGPVTVQVQVPSLAALDLKGSGDVRLQDFKLPALALRVAGSGDLQGQTLDIGRLELKLAGSGDIRLSGRCEQAAMSVAGSGNVAASELNCRDVTISVAGSGDAEVRASERVSASVAGSGDVRYRGRPAQVTRQVAGSGSVSSAD</sequence>
<dbReference type="Proteomes" id="UP000678374">
    <property type="component" value="Unassembled WGS sequence"/>
</dbReference>
<protein>
    <submittedName>
        <fullName evidence="3">DUF2807 domain-containing protein</fullName>
    </submittedName>
</protein>
<evidence type="ECO:0000259" key="2">
    <source>
        <dbReference type="Pfam" id="PF10988"/>
    </source>
</evidence>
<dbReference type="InterPro" id="IPR021255">
    <property type="entry name" value="DUF2807"/>
</dbReference>
<dbReference type="Gene3D" id="2.160.20.120">
    <property type="match status" value="1"/>
</dbReference>
<proteinExistence type="predicted"/>